<organism evidence="1 2">
    <name type="scientific">Thiobaca trueperi</name>
    <dbReference type="NCBI Taxonomy" id="127458"/>
    <lineage>
        <taxon>Bacteria</taxon>
        <taxon>Pseudomonadati</taxon>
        <taxon>Pseudomonadota</taxon>
        <taxon>Gammaproteobacteria</taxon>
        <taxon>Chromatiales</taxon>
        <taxon>Chromatiaceae</taxon>
        <taxon>Thiobaca</taxon>
    </lineage>
</organism>
<sequence>MIVLQGISPSRRNGCVRFEIRTAMVGSLDARTAFDALMQVKSRGLAMVRAFHQINESNNNDGKNTHMAERDRYDTEQMKTAISITL</sequence>
<accession>A0A4R3MTW0</accession>
<evidence type="ECO:0000313" key="1">
    <source>
        <dbReference type="EMBL" id="TCT19157.1"/>
    </source>
</evidence>
<gene>
    <name evidence="1" type="ORF">EDC35_10935</name>
</gene>
<dbReference type="RefSeq" id="WP_132978155.1">
    <property type="nucleotide sequence ID" value="NZ_SMAO01000009.1"/>
</dbReference>
<proteinExistence type="predicted"/>
<reference evidence="1 2" key="1">
    <citation type="submission" date="2019-03" db="EMBL/GenBank/DDBJ databases">
        <title>Genomic Encyclopedia of Type Strains, Phase IV (KMG-IV): sequencing the most valuable type-strain genomes for metagenomic binning, comparative biology and taxonomic classification.</title>
        <authorList>
            <person name="Goeker M."/>
        </authorList>
    </citation>
    <scope>NUCLEOTIDE SEQUENCE [LARGE SCALE GENOMIC DNA]</scope>
    <source>
        <strain evidence="1 2">DSM 13587</strain>
    </source>
</reference>
<dbReference type="EMBL" id="SMAO01000009">
    <property type="protein sequence ID" value="TCT19157.1"/>
    <property type="molecule type" value="Genomic_DNA"/>
</dbReference>
<name>A0A4R3MTW0_9GAMM</name>
<keyword evidence="2" id="KW-1185">Reference proteome</keyword>
<protein>
    <submittedName>
        <fullName evidence="1">Uncharacterized protein</fullName>
    </submittedName>
</protein>
<evidence type="ECO:0000313" key="2">
    <source>
        <dbReference type="Proteomes" id="UP000295717"/>
    </source>
</evidence>
<dbReference type="Proteomes" id="UP000295717">
    <property type="component" value="Unassembled WGS sequence"/>
</dbReference>
<dbReference type="AlphaFoldDB" id="A0A4R3MTW0"/>
<comment type="caution">
    <text evidence="1">The sequence shown here is derived from an EMBL/GenBank/DDBJ whole genome shotgun (WGS) entry which is preliminary data.</text>
</comment>